<evidence type="ECO:0000313" key="1">
    <source>
        <dbReference type="EMBL" id="KAF2244299.1"/>
    </source>
</evidence>
<reference evidence="1" key="1">
    <citation type="journal article" date="2020" name="Stud. Mycol.">
        <title>101 Dothideomycetes genomes: a test case for predicting lifestyles and emergence of pathogens.</title>
        <authorList>
            <person name="Haridas S."/>
            <person name="Albert R."/>
            <person name="Binder M."/>
            <person name="Bloem J."/>
            <person name="Labutti K."/>
            <person name="Salamov A."/>
            <person name="Andreopoulos B."/>
            <person name="Baker S."/>
            <person name="Barry K."/>
            <person name="Bills G."/>
            <person name="Bluhm B."/>
            <person name="Cannon C."/>
            <person name="Castanera R."/>
            <person name="Culley D."/>
            <person name="Daum C."/>
            <person name="Ezra D."/>
            <person name="Gonzalez J."/>
            <person name="Henrissat B."/>
            <person name="Kuo A."/>
            <person name="Liang C."/>
            <person name="Lipzen A."/>
            <person name="Lutzoni F."/>
            <person name="Magnuson J."/>
            <person name="Mondo S."/>
            <person name="Nolan M."/>
            <person name="Ohm R."/>
            <person name="Pangilinan J."/>
            <person name="Park H.-J."/>
            <person name="Ramirez L."/>
            <person name="Alfaro M."/>
            <person name="Sun H."/>
            <person name="Tritt A."/>
            <person name="Yoshinaga Y."/>
            <person name="Zwiers L.-H."/>
            <person name="Turgeon B."/>
            <person name="Goodwin S."/>
            <person name="Spatafora J."/>
            <person name="Crous P."/>
            <person name="Grigoriev I."/>
        </authorList>
    </citation>
    <scope>NUCLEOTIDE SEQUENCE</scope>
    <source>
        <strain evidence="1">CBS 122368</strain>
    </source>
</reference>
<sequence>MDHHPYLETLPEELLEQIFLNFVPELDEDSDWGDLHTLVTLSSTAKKIHRIIEPLVYGNVPAYLRGSGPYADRPVNAPRLHRTLSNRPFLATHVKSFRAVHSGDSLRPSPSAEDRHRFHEVLKLMPCLERLDMLEGMAEHSFDVWEDYLFGADMETNHLGNLRRLDIAIYSSSVLDLLPIFQLPKLETIHVDFRGQATRSQYWRYNIAVRNLRSTVKKLSVRNVFSPDLDWQTWLHVVVSARLWLLLGSVSLARIV</sequence>
<dbReference type="OrthoDB" id="3799107at2759"/>
<gene>
    <name evidence="1" type="ORF">BU26DRAFT_569290</name>
</gene>
<dbReference type="AlphaFoldDB" id="A0A6A6I2B3"/>
<dbReference type="Proteomes" id="UP000800094">
    <property type="component" value="Unassembled WGS sequence"/>
</dbReference>
<protein>
    <recommendedName>
        <fullName evidence="3">F-box domain-containing protein</fullName>
    </recommendedName>
</protein>
<dbReference type="RefSeq" id="XP_033679303.1">
    <property type="nucleotide sequence ID" value="XM_033833868.1"/>
</dbReference>
<organism evidence="1 2">
    <name type="scientific">Trematosphaeria pertusa</name>
    <dbReference type="NCBI Taxonomy" id="390896"/>
    <lineage>
        <taxon>Eukaryota</taxon>
        <taxon>Fungi</taxon>
        <taxon>Dikarya</taxon>
        <taxon>Ascomycota</taxon>
        <taxon>Pezizomycotina</taxon>
        <taxon>Dothideomycetes</taxon>
        <taxon>Pleosporomycetidae</taxon>
        <taxon>Pleosporales</taxon>
        <taxon>Massarineae</taxon>
        <taxon>Trematosphaeriaceae</taxon>
        <taxon>Trematosphaeria</taxon>
    </lineage>
</organism>
<proteinExistence type="predicted"/>
<accession>A0A6A6I2B3</accession>
<dbReference type="GeneID" id="54587198"/>
<keyword evidence="2" id="KW-1185">Reference proteome</keyword>
<name>A0A6A6I2B3_9PLEO</name>
<evidence type="ECO:0008006" key="3">
    <source>
        <dbReference type="Google" id="ProtNLM"/>
    </source>
</evidence>
<evidence type="ECO:0000313" key="2">
    <source>
        <dbReference type="Proteomes" id="UP000800094"/>
    </source>
</evidence>
<dbReference type="EMBL" id="ML987203">
    <property type="protein sequence ID" value="KAF2244299.1"/>
    <property type="molecule type" value="Genomic_DNA"/>
</dbReference>